<accession>A0A0N5BE35</accession>
<reference evidence="2" key="1">
    <citation type="submission" date="2017-02" db="UniProtKB">
        <authorList>
            <consortium name="WormBaseParasite"/>
        </authorList>
    </citation>
    <scope>IDENTIFICATION</scope>
</reference>
<protein>
    <submittedName>
        <fullName evidence="2">DUF2922 domain-containing protein</fullName>
    </submittedName>
</protein>
<sequence>MTRIRIMLMTKFSYTVEPEYHHIEAYFLTDESIRVDMNENQIEVVSAVIRALYDSSTLAKANGVLTTAEVSGNLLCIALTALKWGIAEKPYH</sequence>
<keyword evidence="1" id="KW-1185">Reference proteome</keyword>
<dbReference type="AlphaFoldDB" id="A0A0N5BE35"/>
<name>A0A0N5BE35_STREA</name>
<evidence type="ECO:0000313" key="2">
    <source>
        <dbReference type="WBParaSite" id="SPAL_0000426200.1"/>
    </source>
</evidence>
<evidence type="ECO:0000313" key="1">
    <source>
        <dbReference type="Proteomes" id="UP000046392"/>
    </source>
</evidence>
<organism evidence="1 2">
    <name type="scientific">Strongyloides papillosus</name>
    <name type="common">Intestinal threadworm</name>
    <dbReference type="NCBI Taxonomy" id="174720"/>
    <lineage>
        <taxon>Eukaryota</taxon>
        <taxon>Metazoa</taxon>
        <taxon>Ecdysozoa</taxon>
        <taxon>Nematoda</taxon>
        <taxon>Chromadorea</taxon>
        <taxon>Rhabditida</taxon>
        <taxon>Tylenchina</taxon>
        <taxon>Panagrolaimomorpha</taxon>
        <taxon>Strongyloidoidea</taxon>
        <taxon>Strongyloididae</taxon>
        <taxon>Strongyloides</taxon>
    </lineage>
</organism>
<dbReference type="WBParaSite" id="SPAL_0000426200.1">
    <property type="protein sequence ID" value="SPAL_0000426200.1"/>
    <property type="gene ID" value="SPAL_0000426200"/>
</dbReference>
<dbReference type="Proteomes" id="UP000046392">
    <property type="component" value="Unplaced"/>
</dbReference>
<proteinExistence type="predicted"/>